<evidence type="ECO:0000313" key="3">
    <source>
        <dbReference type="Proteomes" id="UP001217089"/>
    </source>
</evidence>
<accession>A0ABQ9FQI7</accession>
<name>A0ABQ9FQI7_TEGGR</name>
<organism evidence="2 3">
    <name type="scientific">Tegillarca granosa</name>
    <name type="common">Malaysian cockle</name>
    <name type="synonym">Anadara granosa</name>
    <dbReference type="NCBI Taxonomy" id="220873"/>
    <lineage>
        <taxon>Eukaryota</taxon>
        <taxon>Metazoa</taxon>
        <taxon>Spiralia</taxon>
        <taxon>Lophotrochozoa</taxon>
        <taxon>Mollusca</taxon>
        <taxon>Bivalvia</taxon>
        <taxon>Autobranchia</taxon>
        <taxon>Pteriomorphia</taxon>
        <taxon>Arcoida</taxon>
        <taxon>Arcoidea</taxon>
        <taxon>Arcidae</taxon>
        <taxon>Tegillarca</taxon>
    </lineage>
</organism>
<feature type="chain" id="PRO_5047166705" evidence="1">
    <location>
        <begin position="26"/>
        <end position="106"/>
    </location>
</feature>
<keyword evidence="1" id="KW-0732">Signal</keyword>
<evidence type="ECO:0000256" key="1">
    <source>
        <dbReference type="SAM" id="SignalP"/>
    </source>
</evidence>
<dbReference type="EMBL" id="JARBDR010000214">
    <property type="protein sequence ID" value="KAJ8318902.1"/>
    <property type="molecule type" value="Genomic_DNA"/>
</dbReference>
<feature type="signal peptide" evidence="1">
    <location>
        <begin position="1"/>
        <end position="25"/>
    </location>
</feature>
<protein>
    <submittedName>
        <fullName evidence="2">Uncharacterized protein</fullName>
    </submittedName>
</protein>
<sequence length="106" mass="11947">MKCFQYRRKILTMLLFVTCISTVLAITTGQGISLIDPDIGGVGTLGVGRFGGGLGCARYGCRHDHFDCAPLSRPRRRRCRLRRRNDRLFHGIEDDIRSQCLPARIP</sequence>
<comment type="caution">
    <text evidence="2">The sequence shown here is derived from an EMBL/GenBank/DDBJ whole genome shotgun (WGS) entry which is preliminary data.</text>
</comment>
<gene>
    <name evidence="2" type="ORF">KUTeg_003993</name>
</gene>
<dbReference type="Proteomes" id="UP001217089">
    <property type="component" value="Unassembled WGS sequence"/>
</dbReference>
<reference evidence="2 3" key="1">
    <citation type="submission" date="2022-12" db="EMBL/GenBank/DDBJ databases">
        <title>Chromosome-level genome of Tegillarca granosa.</title>
        <authorList>
            <person name="Kim J."/>
        </authorList>
    </citation>
    <scope>NUCLEOTIDE SEQUENCE [LARGE SCALE GENOMIC DNA]</scope>
    <source>
        <strain evidence="2">Teg-2019</strain>
        <tissue evidence="2">Adductor muscle</tissue>
    </source>
</reference>
<keyword evidence="3" id="KW-1185">Reference proteome</keyword>
<proteinExistence type="predicted"/>
<evidence type="ECO:0000313" key="2">
    <source>
        <dbReference type="EMBL" id="KAJ8318902.1"/>
    </source>
</evidence>